<evidence type="ECO:0000313" key="1">
    <source>
        <dbReference type="EMBL" id="CAH1419275.1"/>
    </source>
</evidence>
<accession>A0AAU9LXK3</accession>
<protein>
    <submittedName>
        <fullName evidence="1">Uncharacterized protein</fullName>
    </submittedName>
</protein>
<dbReference type="AlphaFoldDB" id="A0AAU9LXK3"/>
<dbReference type="Proteomes" id="UP001157418">
    <property type="component" value="Unassembled WGS sequence"/>
</dbReference>
<name>A0AAU9LXK3_9ASTR</name>
<keyword evidence="2" id="KW-1185">Reference proteome</keyword>
<gene>
    <name evidence="1" type="ORF">LVIROSA_LOCUS6817</name>
</gene>
<comment type="caution">
    <text evidence="1">The sequence shown here is derived from an EMBL/GenBank/DDBJ whole genome shotgun (WGS) entry which is preliminary data.</text>
</comment>
<organism evidence="1 2">
    <name type="scientific">Lactuca virosa</name>
    <dbReference type="NCBI Taxonomy" id="75947"/>
    <lineage>
        <taxon>Eukaryota</taxon>
        <taxon>Viridiplantae</taxon>
        <taxon>Streptophyta</taxon>
        <taxon>Embryophyta</taxon>
        <taxon>Tracheophyta</taxon>
        <taxon>Spermatophyta</taxon>
        <taxon>Magnoliopsida</taxon>
        <taxon>eudicotyledons</taxon>
        <taxon>Gunneridae</taxon>
        <taxon>Pentapetalae</taxon>
        <taxon>asterids</taxon>
        <taxon>campanulids</taxon>
        <taxon>Asterales</taxon>
        <taxon>Asteraceae</taxon>
        <taxon>Cichorioideae</taxon>
        <taxon>Cichorieae</taxon>
        <taxon>Lactucinae</taxon>
        <taxon>Lactuca</taxon>
    </lineage>
</organism>
<reference evidence="1 2" key="1">
    <citation type="submission" date="2022-01" db="EMBL/GenBank/DDBJ databases">
        <authorList>
            <person name="Xiong W."/>
            <person name="Schranz E."/>
        </authorList>
    </citation>
    <scope>NUCLEOTIDE SEQUENCE [LARGE SCALE GENOMIC DNA]</scope>
</reference>
<proteinExistence type="predicted"/>
<dbReference type="EMBL" id="CAKMRJ010000238">
    <property type="protein sequence ID" value="CAH1419275.1"/>
    <property type="molecule type" value="Genomic_DNA"/>
</dbReference>
<sequence length="80" mass="9286">MFPTRRRLLTYLLKIRLTDHSIGFADLGCIYIESFFTHVSVGILTTEKKPIPPVSLWFFFAGQCCFEHLCCSASEFYQDK</sequence>
<evidence type="ECO:0000313" key="2">
    <source>
        <dbReference type="Proteomes" id="UP001157418"/>
    </source>
</evidence>